<dbReference type="InterPro" id="IPR011701">
    <property type="entry name" value="MFS"/>
</dbReference>
<feature type="transmembrane region" description="Helical" evidence="6">
    <location>
        <begin position="422"/>
        <end position="442"/>
    </location>
</feature>
<feature type="transmembrane region" description="Helical" evidence="6">
    <location>
        <begin position="307"/>
        <end position="327"/>
    </location>
</feature>
<evidence type="ECO:0000256" key="4">
    <source>
        <dbReference type="ARBA" id="ARBA00023136"/>
    </source>
</evidence>
<dbReference type="SUPFAM" id="SSF103473">
    <property type="entry name" value="MFS general substrate transporter"/>
    <property type="match status" value="1"/>
</dbReference>
<dbReference type="GO" id="GO:0022857">
    <property type="term" value="F:transmembrane transporter activity"/>
    <property type="evidence" value="ECO:0007669"/>
    <property type="project" value="InterPro"/>
</dbReference>
<evidence type="ECO:0000256" key="5">
    <source>
        <dbReference type="SAM" id="MobiDB-lite"/>
    </source>
</evidence>
<feature type="transmembrane region" description="Helical" evidence="6">
    <location>
        <begin position="489"/>
        <end position="510"/>
    </location>
</feature>
<feature type="transmembrane region" description="Helical" evidence="6">
    <location>
        <begin position="454"/>
        <end position="477"/>
    </location>
</feature>
<dbReference type="GO" id="GO:0016020">
    <property type="term" value="C:membrane"/>
    <property type="evidence" value="ECO:0007669"/>
    <property type="project" value="UniProtKB-SubCell"/>
</dbReference>
<feature type="transmembrane region" description="Helical" evidence="6">
    <location>
        <begin position="393"/>
        <end position="410"/>
    </location>
</feature>
<proteinExistence type="predicted"/>
<dbReference type="PANTHER" id="PTHR10924:SF27">
    <property type="entry name" value="SOLUTE CARRIER FAMILY 49 MEMBER 4"/>
    <property type="match status" value="1"/>
</dbReference>
<dbReference type="Proteomes" id="UP000095280">
    <property type="component" value="Unplaced"/>
</dbReference>
<evidence type="ECO:0000256" key="2">
    <source>
        <dbReference type="ARBA" id="ARBA00022692"/>
    </source>
</evidence>
<reference evidence="8" key="1">
    <citation type="submission" date="2016-11" db="UniProtKB">
        <authorList>
            <consortium name="WormBaseParasite"/>
        </authorList>
    </citation>
    <scope>IDENTIFICATION</scope>
</reference>
<feature type="transmembrane region" description="Helical" evidence="6">
    <location>
        <begin position="127"/>
        <end position="145"/>
    </location>
</feature>
<feature type="transmembrane region" description="Helical" evidence="6">
    <location>
        <begin position="165"/>
        <end position="183"/>
    </location>
</feature>
<evidence type="ECO:0000256" key="1">
    <source>
        <dbReference type="ARBA" id="ARBA00004141"/>
    </source>
</evidence>
<dbReference type="InterPro" id="IPR036259">
    <property type="entry name" value="MFS_trans_sf"/>
</dbReference>
<protein>
    <submittedName>
        <fullName evidence="8">MFS domain-containing protein</fullName>
    </submittedName>
</protein>
<keyword evidence="3 6" id="KW-1133">Transmembrane helix</keyword>
<dbReference type="PANTHER" id="PTHR10924">
    <property type="entry name" value="MAJOR FACILITATOR SUPERFAMILY PROTEIN-RELATED"/>
    <property type="match status" value="1"/>
</dbReference>
<evidence type="ECO:0000256" key="6">
    <source>
        <dbReference type="SAM" id="Phobius"/>
    </source>
</evidence>
<dbReference type="WBParaSite" id="maker-uti_cns_0007141-snap-gene-0.4-mRNA-1">
    <property type="protein sequence ID" value="maker-uti_cns_0007141-snap-gene-0.4-mRNA-1"/>
    <property type="gene ID" value="maker-uti_cns_0007141-snap-gene-0.4"/>
</dbReference>
<dbReference type="InterPro" id="IPR049680">
    <property type="entry name" value="FLVCR1-2_SLC49-like"/>
</dbReference>
<comment type="subcellular location">
    <subcellularLocation>
        <location evidence="1">Membrane</location>
        <topology evidence="1">Multi-pass membrane protein</topology>
    </subcellularLocation>
</comment>
<keyword evidence="4 6" id="KW-0472">Membrane</keyword>
<feature type="compositionally biased region" description="Basic and acidic residues" evidence="5">
    <location>
        <begin position="20"/>
        <end position="65"/>
    </location>
</feature>
<keyword evidence="7" id="KW-1185">Reference proteome</keyword>
<organism evidence="7 8">
    <name type="scientific">Macrostomum lignano</name>
    <dbReference type="NCBI Taxonomy" id="282301"/>
    <lineage>
        <taxon>Eukaryota</taxon>
        <taxon>Metazoa</taxon>
        <taxon>Spiralia</taxon>
        <taxon>Lophotrochozoa</taxon>
        <taxon>Platyhelminthes</taxon>
        <taxon>Rhabditophora</taxon>
        <taxon>Macrostomorpha</taxon>
        <taxon>Macrostomida</taxon>
        <taxon>Macrostomidae</taxon>
        <taxon>Macrostomum</taxon>
    </lineage>
</organism>
<dbReference type="Pfam" id="PF07690">
    <property type="entry name" value="MFS_1"/>
    <property type="match status" value="1"/>
</dbReference>
<evidence type="ECO:0000313" key="8">
    <source>
        <dbReference type="WBParaSite" id="maker-uti_cns_0007141-snap-gene-0.4-mRNA-1"/>
    </source>
</evidence>
<evidence type="ECO:0000313" key="7">
    <source>
        <dbReference type="Proteomes" id="UP000095280"/>
    </source>
</evidence>
<feature type="region of interest" description="Disordered" evidence="5">
    <location>
        <begin position="1"/>
        <end position="85"/>
    </location>
</feature>
<sequence>FEQSFNSSRHRQAAAGEPRQLQRRESRRQVAKDASEDSREDAARREQLELSLRADRQAKKLEQQKRQKKKKKHKQRRNSDEDGSLGSLELRSAADAAGADAAETEPLLGFAHVAAAEAATRVFWYRWYVLLVYCLLVTQQGAVWSHWGPISDSVQAAYNWSNATISLLSFWGPITYVACFYPWTLFMRRRSLRSACVVSAAFVALGCVLKAMPVHSDSIFAAMCHVLRHSQRVRRAAGTKLAAEWFPMNERVTAVAIATMSQSLGPTLSFLIGNFAVQDVGEVNTSAVSSNTKYNESLRIIRNQVALYNYADLGVSCLILLLILLYFPSRPKLPPSVSSQLERSPDKGLLHLGLNTWLAVLAFGMPNGVTNSYSAVFDLNMLAYKVRQEKSDWIGFASSAASMGLILLAGRLVDCFRRPRMAALSTGLLIMSTVSFVWFTLICELPGLRTTLGLYLGNVLGIAAQTATTPLFFEMACESAFPVGEETTTMVVTACSNVFSALFLTALFFPQMGTRWMNYASTGSCLLAVPLVLRFREVYRRREYDLLATESSGASVQA</sequence>
<keyword evidence="2 6" id="KW-0812">Transmembrane</keyword>
<evidence type="ECO:0000256" key="3">
    <source>
        <dbReference type="ARBA" id="ARBA00022989"/>
    </source>
</evidence>
<feature type="compositionally biased region" description="Basic residues" evidence="5">
    <location>
        <begin position="66"/>
        <end position="76"/>
    </location>
</feature>
<dbReference type="AlphaFoldDB" id="A0A1I8HPX2"/>
<dbReference type="Gene3D" id="1.20.1250.20">
    <property type="entry name" value="MFS general substrate transporter like domains"/>
    <property type="match status" value="1"/>
</dbReference>
<feature type="transmembrane region" description="Helical" evidence="6">
    <location>
        <begin position="348"/>
        <end position="373"/>
    </location>
</feature>
<accession>A0A1I8HPX2</accession>
<name>A0A1I8HPX2_9PLAT</name>